<evidence type="ECO:0000313" key="2">
    <source>
        <dbReference type="Proteomes" id="UP000185628"/>
    </source>
</evidence>
<dbReference type="Proteomes" id="UP000185628">
    <property type="component" value="Unassembled WGS sequence"/>
</dbReference>
<organism evidence="1 2">
    <name type="scientific">Bowdeniella nasicola</name>
    <dbReference type="NCBI Taxonomy" id="208480"/>
    <lineage>
        <taxon>Bacteria</taxon>
        <taxon>Bacillati</taxon>
        <taxon>Actinomycetota</taxon>
        <taxon>Actinomycetes</taxon>
        <taxon>Actinomycetales</taxon>
        <taxon>Actinomycetaceae</taxon>
        <taxon>Bowdeniella</taxon>
    </lineage>
</organism>
<proteinExistence type="predicted"/>
<keyword evidence="2" id="KW-1185">Reference proteome</keyword>
<accession>A0A1Q5Q0C6</accession>
<name>A0A1Q5Q0C6_9ACTO</name>
<dbReference type="Gene3D" id="3.40.50.300">
    <property type="entry name" value="P-loop containing nucleotide triphosphate hydrolases"/>
    <property type="match status" value="1"/>
</dbReference>
<dbReference type="InterPro" id="IPR027417">
    <property type="entry name" value="P-loop_NTPase"/>
</dbReference>
<gene>
    <name evidence="1" type="ORF">BSZ39_10235</name>
</gene>
<sequence>MNSPPNSGRSRHLLVWFSLTWSLELYQQTNARLYRQGQTEPATITHLVTEGTLDEAVLRALDAKDATQTALIDAVAQEIHTTTERTRSCM</sequence>
<evidence type="ECO:0000313" key="1">
    <source>
        <dbReference type="EMBL" id="OKL53314.1"/>
    </source>
</evidence>
<dbReference type="SUPFAM" id="SSF52540">
    <property type="entry name" value="P-loop containing nucleoside triphosphate hydrolases"/>
    <property type="match status" value="1"/>
</dbReference>
<dbReference type="EMBL" id="MQVR01000070">
    <property type="protein sequence ID" value="OKL53314.1"/>
    <property type="molecule type" value="Genomic_DNA"/>
</dbReference>
<protein>
    <submittedName>
        <fullName evidence="1">Uncharacterized protein</fullName>
    </submittedName>
</protein>
<dbReference type="AlphaFoldDB" id="A0A1Q5Q0C6"/>
<comment type="caution">
    <text evidence="1">The sequence shown here is derived from an EMBL/GenBank/DDBJ whole genome shotgun (WGS) entry which is preliminary data.</text>
</comment>
<dbReference type="OrthoDB" id="9760715at2"/>
<reference evidence="2" key="1">
    <citation type="submission" date="2016-12" db="EMBL/GenBank/DDBJ databases">
        <authorList>
            <person name="Meng X."/>
        </authorList>
    </citation>
    <scope>NUCLEOTIDE SEQUENCE [LARGE SCALE GENOMIC DNA]</scope>
    <source>
        <strain evidence="2">DSM 19116</strain>
    </source>
</reference>